<feature type="compositionally biased region" description="Basic residues" evidence="1">
    <location>
        <begin position="16"/>
        <end position="27"/>
    </location>
</feature>
<evidence type="ECO:0000259" key="2">
    <source>
        <dbReference type="Pfam" id="PF20515"/>
    </source>
</evidence>
<dbReference type="Pfam" id="PF20515">
    <property type="entry name" value="2OG-FeII_Oxy_6"/>
    <property type="match status" value="1"/>
</dbReference>
<accession>E3K5X7</accession>
<reference evidence="4" key="2">
    <citation type="journal article" date="2011" name="Proc. Natl. Acad. Sci. U.S.A.">
        <title>Obligate biotrophy features unraveled by the genomic analysis of rust fungi.</title>
        <authorList>
            <person name="Duplessis S."/>
            <person name="Cuomo C.A."/>
            <person name="Lin Y.-C."/>
            <person name="Aerts A."/>
            <person name="Tisserant E."/>
            <person name="Veneault-Fourrey C."/>
            <person name="Joly D.L."/>
            <person name="Hacquard S."/>
            <person name="Amselem J."/>
            <person name="Cantarel B.L."/>
            <person name="Chiu R."/>
            <person name="Coutinho P.M."/>
            <person name="Feau N."/>
            <person name="Field M."/>
            <person name="Frey P."/>
            <person name="Gelhaye E."/>
            <person name="Goldberg J."/>
            <person name="Grabherr M.G."/>
            <person name="Kodira C.D."/>
            <person name="Kohler A."/>
            <person name="Kuees U."/>
            <person name="Lindquist E.A."/>
            <person name="Lucas S.M."/>
            <person name="Mago R."/>
            <person name="Mauceli E."/>
            <person name="Morin E."/>
            <person name="Murat C."/>
            <person name="Pangilinan J.L."/>
            <person name="Park R."/>
            <person name="Pearson M."/>
            <person name="Quesneville H."/>
            <person name="Rouhier N."/>
            <person name="Sakthikumar S."/>
            <person name="Salamov A.A."/>
            <person name="Schmutz J."/>
            <person name="Selles B."/>
            <person name="Shapiro H."/>
            <person name="Tanguay P."/>
            <person name="Tuskan G.A."/>
            <person name="Henrissat B."/>
            <person name="Van de Peer Y."/>
            <person name="Rouze P."/>
            <person name="Ellis J.G."/>
            <person name="Dodds P.N."/>
            <person name="Schein J.E."/>
            <person name="Zhong S."/>
            <person name="Hamelin R.C."/>
            <person name="Grigoriev I.V."/>
            <person name="Szabo L.J."/>
            <person name="Martin F."/>
        </authorList>
    </citation>
    <scope>NUCLEOTIDE SEQUENCE [LARGE SCALE GENOMIC DNA]</scope>
    <source>
        <strain evidence="4">CRL 75-36-700-3 / race SCCL</strain>
    </source>
</reference>
<dbReference type="RefSeq" id="XP_003323967.2">
    <property type="nucleotide sequence ID" value="XM_003323919.2"/>
</dbReference>
<proteinExistence type="predicted"/>
<dbReference type="VEuPathDB" id="FungiDB:PGTG_05869"/>
<evidence type="ECO:0000256" key="1">
    <source>
        <dbReference type="SAM" id="MobiDB-lite"/>
    </source>
</evidence>
<feature type="compositionally biased region" description="Basic and acidic residues" evidence="1">
    <location>
        <begin position="1"/>
        <end position="10"/>
    </location>
</feature>
<reference key="1">
    <citation type="submission" date="2007-01" db="EMBL/GenBank/DDBJ databases">
        <title>The Genome Sequence of Puccinia graminis f. sp. tritici Strain CRL 75-36-700-3.</title>
        <authorList>
            <consortium name="The Broad Institute Genome Sequencing Platform"/>
            <person name="Birren B."/>
            <person name="Lander E."/>
            <person name="Galagan J."/>
            <person name="Nusbaum C."/>
            <person name="Devon K."/>
            <person name="Cuomo C."/>
            <person name="Jaffe D."/>
            <person name="Butler J."/>
            <person name="Alvarez P."/>
            <person name="Gnerre S."/>
            <person name="Grabherr M."/>
            <person name="Mauceli E."/>
            <person name="Brockman W."/>
            <person name="Young S."/>
            <person name="LaButti K."/>
            <person name="Sykes S."/>
            <person name="DeCaprio D."/>
            <person name="Crawford M."/>
            <person name="Koehrsen M."/>
            <person name="Engels R."/>
            <person name="Montgomery P."/>
            <person name="Pearson M."/>
            <person name="Howarth C."/>
            <person name="Larson L."/>
            <person name="White J."/>
            <person name="Zeng Q."/>
            <person name="Kodira C."/>
            <person name="Yandava C."/>
            <person name="Alvarado L."/>
            <person name="O'Leary S."/>
            <person name="Szabo L."/>
            <person name="Dean R."/>
            <person name="Schein J."/>
        </authorList>
    </citation>
    <scope>NUCLEOTIDE SEQUENCE</scope>
    <source>
        <strain>CRL 75-36-700-3</strain>
    </source>
</reference>
<keyword evidence="4" id="KW-1185">Reference proteome</keyword>
<dbReference type="EMBL" id="DS178273">
    <property type="protein sequence ID" value="EFP79548.2"/>
    <property type="molecule type" value="Genomic_DNA"/>
</dbReference>
<sequence>MMENEAEVRVPPRNAMKSKARKRRRMNERHSIVSLDINEAGFQGQKIIWSIRDGNGYPFAGTRYPFAGTCSSERVPARGCWVRVRVEYQSYIWYPQVPGAGTRVPAPGGPSRCGCGCGCQKYWIFEAGTRTRYRYPGIERHLYGRCELIKNFICTPKSIPKRKSRHATHLKQKSMKLRRQQINFIVSIMLTPQEKADINIVTTFLHKSRKFVNPIALARTWGGKMWGVGWRKCMKALELFGRYIKLQIARAFPNEYFSLAAQSVRVSSILGEMFKSLGHIPFESNRQLMQENEIPSFASGEFNTQLSQLDCAPHITFTSNGFYNRPHRDKGDASEFAFGLFVPTKTSDGTLVDPIVDASLIKDSTGGRFVFPDYQFCIKFKPDVVVKVVWAAKRCKHCTLPGIEAKGFTRVGMSLQITKKSLSICQAIKSGLIYLRKSYLDKKKLYFGGHRNYMGKSSK</sequence>
<dbReference type="InterPro" id="IPR046798">
    <property type="entry name" value="2OG-FeII_Oxy_6"/>
</dbReference>
<dbReference type="KEGG" id="pgr:PGTG_05869"/>
<gene>
    <name evidence="3" type="ORF">PGTG_05869</name>
</gene>
<dbReference type="InParanoid" id="E3K5X7"/>
<dbReference type="OrthoDB" id="2499742at2759"/>
<dbReference type="AlphaFoldDB" id="E3K5X7"/>
<evidence type="ECO:0000313" key="4">
    <source>
        <dbReference type="Proteomes" id="UP000008783"/>
    </source>
</evidence>
<feature type="domain" description="Tet-like 2OG-Fe(II) oxygenase" evidence="2">
    <location>
        <begin position="191"/>
        <end position="401"/>
    </location>
</feature>
<evidence type="ECO:0000313" key="3">
    <source>
        <dbReference type="EMBL" id="EFP79548.2"/>
    </source>
</evidence>
<dbReference type="HOGENOM" id="CLU_026798_0_0_1"/>
<dbReference type="Proteomes" id="UP000008783">
    <property type="component" value="Unassembled WGS sequence"/>
</dbReference>
<protein>
    <recommendedName>
        <fullName evidence="2">Tet-like 2OG-Fe(II) oxygenase domain-containing protein</fullName>
    </recommendedName>
</protein>
<dbReference type="GeneID" id="10531378"/>
<feature type="region of interest" description="Disordered" evidence="1">
    <location>
        <begin position="1"/>
        <end position="27"/>
    </location>
</feature>
<organism evidence="3 4">
    <name type="scientific">Puccinia graminis f. sp. tritici (strain CRL 75-36-700-3 / race SCCL)</name>
    <name type="common">Black stem rust fungus</name>
    <dbReference type="NCBI Taxonomy" id="418459"/>
    <lineage>
        <taxon>Eukaryota</taxon>
        <taxon>Fungi</taxon>
        <taxon>Dikarya</taxon>
        <taxon>Basidiomycota</taxon>
        <taxon>Pucciniomycotina</taxon>
        <taxon>Pucciniomycetes</taxon>
        <taxon>Pucciniales</taxon>
        <taxon>Pucciniaceae</taxon>
        <taxon>Puccinia</taxon>
    </lineage>
</organism>
<name>E3K5X7_PUCGT</name>